<evidence type="ECO:0000313" key="1">
    <source>
        <dbReference type="EMBL" id="CEG37291.1"/>
    </source>
</evidence>
<dbReference type="EMBL" id="CCYD01000267">
    <property type="protein sequence ID" value="CEG37291.1"/>
    <property type="molecule type" value="Genomic_DNA"/>
</dbReference>
<dbReference type="AlphaFoldDB" id="A0A0N7L400"/>
<sequence>MSIVQCYLEVCKVQRVPLDGLRKFSAREIFLARTAKAFDAAQLDGTLNGIRN</sequence>
<dbReference type="RefSeq" id="XP_024573660.1">
    <property type="nucleotide sequence ID" value="XM_024722600.1"/>
</dbReference>
<dbReference type="Proteomes" id="UP000054928">
    <property type="component" value="Unassembled WGS sequence"/>
</dbReference>
<keyword evidence="2" id="KW-1185">Reference proteome</keyword>
<protein>
    <submittedName>
        <fullName evidence="1">Uncharacterized protein</fullName>
    </submittedName>
</protein>
<name>A0A0N7L400_PLAHL</name>
<evidence type="ECO:0000313" key="2">
    <source>
        <dbReference type="Proteomes" id="UP000054928"/>
    </source>
</evidence>
<dbReference type="GeneID" id="36399910"/>
<organism evidence="1 2">
    <name type="scientific">Plasmopara halstedii</name>
    <name type="common">Downy mildew of sunflower</name>
    <dbReference type="NCBI Taxonomy" id="4781"/>
    <lineage>
        <taxon>Eukaryota</taxon>
        <taxon>Sar</taxon>
        <taxon>Stramenopiles</taxon>
        <taxon>Oomycota</taxon>
        <taxon>Peronosporomycetes</taxon>
        <taxon>Peronosporales</taxon>
        <taxon>Peronosporaceae</taxon>
        <taxon>Plasmopara</taxon>
    </lineage>
</organism>
<proteinExistence type="predicted"/>
<reference evidence="2" key="1">
    <citation type="submission" date="2014-09" db="EMBL/GenBank/DDBJ databases">
        <authorList>
            <person name="Sharma Rahul"/>
            <person name="Thines Marco"/>
        </authorList>
    </citation>
    <scope>NUCLEOTIDE SEQUENCE [LARGE SCALE GENOMIC DNA]</scope>
</reference>
<accession>A0A0N7L400</accession>